<dbReference type="PANTHER" id="PTHR46847">
    <property type="entry name" value="D-ALLOSE-BINDING PERIPLASMIC PROTEIN-RELATED"/>
    <property type="match status" value="1"/>
</dbReference>
<gene>
    <name evidence="5" type="ORF">MQN93_34770</name>
</gene>
<keyword evidence="3" id="KW-0732">Signal</keyword>
<comment type="caution">
    <text evidence="5">The sequence shown here is derived from an EMBL/GenBank/DDBJ whole genome shotgun (WGS) entry which is preliminary data.</text>
</comment>
<evidence type="ECO:0000256" key="1">
    <source>
        <dbReference type="ARBA" id="ARBA00004196"/>
    </source>
</evidence>
<dbReference type="Proteomes" id="UP001165270">
    <property type="component" value="Unassembled WGS sequence"/>
</dbReference>
<name>A0ABS9XS24_9ACTN</name>
<dbReference type="EMBL" id="JALDAX010000018">
    <property type="protein sequence ID" value="MCI3244886.1"/>
    <property type="molecule type" value="Genomic_DNA"/>
</dbReference>
<comment type="similarity">
    <text evidence="2">Belongs to the bacterial solute-binding protein 2 family.</text>
</comment>
<dbReference type="RefSeq" id="WP_242712646.1">
    <property type="nucleotide sequence ID" value="NZ_JALDAX010000018.1"/>
</dbReference>
<feature type="domain" description="Periplasmic binding protein" evidence="4">
    <location>
        <begin position="88"/>
        <end position="337"/>
    </location>
</feature>
<sequence length="408" mass="42295">MTAALTGTAACAAKGGSDTDARAAGAGTGGKGCGTLTYKDPGGNADLSQLPKKIREGYNGYFAPVNTSVYKDFKAKSTGHLKIGYSDSFSANGWRGDALARLKQDAAALQKSGVMSSLRTANSNLDNSLQIQQITSMINQRVDAIIAIPNSPTAFNNVIKQAYDAGIPLITLNSHVTSPYAINVDTNYHLTGELVGAGVAKIVKGQGDVLVVDGINGSPASSTLHQGYQAAFAKCPGIHVKGSLEGQWSEATAKSLVLQYLSTHPGQLAAVVNSGGMTNGILQALQQTGRKPVPIGDANPDQGSLVSLRKLLPDQYAAGVTPPAQGMDAALLTAIAVLHGQGPKYDAIVATPTQITGRAALDDWIRDGWTASSAAQAPAPPGTDWLSPQQLRSYFQRPAALPELPPLP</sequence>
<keyword evidence="6" id="KW-1185">Reference proteome</keyword>
<proteinExistence type="inferred from homology"/>
<organism evidence="5 6">
    <name type="scientific">Streptomyces spinosisporus</name>
    <dbReference type="NCBI Taxonomy" id="2927582"/>
    <lineage>
        <taxon>Bacteria</taxon>
        <taxon>Bacillati</taxon>
        <taxon>Actinomycetota</taxon>
        <taxon>Actinomycetes</taxon>
        <taxon>Kitasatosporales</taxon>
        <taxon>Streptomycetaceae</taxon>
        <taxon>Streptomyces</taxon>
    </lineage>
</organism>
<evidence type="ECO:0000256" key="2">
    <source>
        <dbReference type="ARBA" id="ARBA00007639"/>
    </source>
</evidence>
<dbReference type="InterPro" id="IPR028082">
    <property type="entry name" value="Peripla_BP_I"/>
</dbReference>
<dbReference type="SUPFAM" id="SSF53822">
    <property type="entry name" value="Periplasmic binding protein-like I"/>
    <property type="match status" value="1"/>
</dbReference>
<comment type="subcellular location">
    <subcellularLocation>
        <location evidence="1">Cell envelope</location>
    </subcellularLocation>
</comment>
<dbReference type="Pfam" id="PF13407">
    <property type="entry name" value="Peripla_BP_4"/>
    <property type="match status" value="1"/>
</dbReference>
<dbReference type="InterPro" id="IPR025997">
    <property type="entry name" value="SBP_2_dom"/>
</dbReference>
<accession>A0ABS9XS24</accession>
<evidence type="ECO:0000313" key="6">
    <source>
        <dbReference type="Proteomes" id="UP001165270"/>
    </source>
</evidence>
<reference evidence="5" key="1">
    <citation type="submission" date="2022-03" db="EMBL/GenBank/DDBJ databases">
        <title>Streptomyces 7R015 and 7R016 isolated from Barleria lupulina in Thailand.</title>
        <authorList>
            <person name="Kanchanasin P."/>
            <person name="Phongsopitanun W."/>
            <person name="Tanasupawat S."/>
        </authorList>
    </citation>
    <scope>NUCLEOTIDE SEQUENCE</scope>
    <source>
        <strain evidence="5">7R016</strain>
    </source>
</reference>
<evidence type="ECO:0000256" key="3">
    <source>
        <dbReference type="ARBA" id="ARBA00022729"/>
    </source>
</evidence>
<evidence type="ECO:0000313" key="5">
    <source>
        <dbReference type="EMBL" id="MCI3244886.1"/>
    </source>
</evidence>
<evidence type="ECO:0000259" key="4">
    <source>
        <dbReference type="Pfam" id="PF13407"/>
    </source>
</evidence>
<dbReference type="PANTHER" id="PTHR46847:SF1">
    <property type="entry name" value="D-ALLOSE-BINDING PERIPLASMIC PROTEIN-RELATED"/>
    <property type="match status" value="1"/>
</dbReference>
<protein>
    <submittedName>
        <fullName evidence="5">Substrate-binding domain-containing protein</fullName>
    </submittedName>
</protein>
<dbReference type="Gene3D" id="3.40.50.2300">
    <property type="match status" value="2"/>
</dbReference>